<reference evidence="4" key="1">
    <citation type="journal article" date="2019" name="Syst. Appl. Microbiol.">
        <title>Flavobacterium circumlabens sp. nov. and Flavobacterium cupreum sp. nov., two psychrotrophic species isolated from Antarctic environmental samples.</title>
        <authorList>
            <person name="Kralova S."/>
            <person name="Busse H.-J."/>
            <person name="Svec P."/>
            <person name="Maslanova I."/>
            <person name="Stankova E."/>
            <person name="Bartak M."/>
            <person name="Sedlacek I."/>
        </authorList>
    </citation>
    <scope>NUCLEOTIDE SEQUENCE [LARGE SCALE GENOMIC DNA]</scope>
    <source>
        <strain evidence="4">CCM 8825</strain>
    </source>
</reference>
<dbReference type="PROSITE" id="PS50943">
    <property type="entry name" value="HTH_CROC1"/>
    <property type="match status" value="1"/>
</dbReference>
<dbReference type="SUPFAM" id="SSF47413">
    <property type="entry name" value="lambda repressor-like DNA-binding domains"/>
    <property type="match status" value="1"/>
</dbReference>
<dbReference type="RefSeq" id="WP_127340646.1">
    <property type="nucleotide sequence ID" value="NZ_QWDM01000021.1"/>
</dbReference>
<feature type="domain" description="HTH cro/C1-type" evidence="2">
    <location>
        <begin position="7"/>
        <end position="62"/>
    </location>
</feature>
<dbReference type="SMART" id="SM00530">
    <property type="entry name" value="HTH_XRE"/>
    <property type="match status" value="1"/>
</dbReference>
<protein>
    <submittedName>
        <fullName evidence="3">XRE family transcriptional regulator</fullName>
    </submittedName>
</protein>
<name>A0A434A0Z1_9FLAO</name>
<proteinExistence type="predicted"/>
<dbReference type="Proteomes" id="UP000288102">
    <property type="component" value="Unassembled WGS sequence"/>
</dbReference>
<dbReference type="CDD" id="cd00093">
    <property type="entry name" value="HTH_XRE"/>
    <property type="match status" value="1"/>
</dbReference>
<accession>A0A434A0Z1</accession>
<organism evidence="3 4">
    <name type="scientific">Flavobacterium cupreum</name>
    <dbReference type="NCBI Taxonomy" id="2133766"/>
    <lineage>
        <taxon>Bacteria</taxon>
        <taxon>Pseudomonadati</taxon>
        <taxon>Bacteroidota</taxon>
        <taxon>Flavobacteriia</taxon>
        <taxon>Flavobacteriales</taxon>
        <taxon>Flavobacteriaceae</taxon>
        <taxon>Flavobacterium</taxon>
    </lineage>
</organism>
<gene>
    <name evidence="3" type="ORF">D0817_23070</name>
</gene>
<dbReference type="AlphaFoldDB" id="A0A434A0Z1"/>
<dbReference type="GO" id="GO:0003677">
    <property type="term" value="F:DNA binding"/>
    <property type="evidence" value="ECO:0007669"/>
    <property type="project" value="UniProtKB-KW"/>
</dbReference>
<evidence type="ECO:0000313" key="4">
    <source>
        <dbReference type="Proteomes" id="UP000288102"/>
    </source>
</evidence>
<evidence type="ECO:0000313" key="3">
    <source>
        <dbReference type="EMBL" id="RUT68032.1"/>
    </source>
</evidence>
<keyword evidence="4" id="KW-1185">Reference proteome</keyword>
<dbReference type="InterPro" id="IPR010982">
    <property type="entry name" value="Lambda_DNA-bd_dom_sf"/>
</dbReference>
<dbReference type="PANTHER" id="PTHR46558">
    <property type="entry name" value="TRACRIPTIONAL REGULATORY PROTEIN-RELATED-RELATED"/>
    <property type="match status" value="1"/>
</dbReference>
<dbReference type="Gene3D" id="1.10.260.40">
    <property type="entry name" value="lambda repressor-like DNA-binding domains"/>
    <property type="match status" value="1"/>
</dbReference>
<dbReference type="PANTHER" id="PTHR46558:SF11">
    <property type="entry name" value="HTH-TYPE TRANSCRIPTIONAL REGULATOR XRE"/>
    <property type="match status" value="1"/>
</dbReference>
<dbReference type="Pfam" id="PF01381">
    <property type="entry name" value="HTH_3"/>
    <property type="match status" value="1"/>
</dbReference>
<evidence type="ECO:0000259" key="2">
    <source>
        <dbReference type="PROSITE" id="PS50943"/>
    </source>
</evidence>
<dbReference type="EMBL" id="QWDM01000021">
    <property type="protein sequence ID" value="RUT68032.1"/>
    <property type="molecule type" value="Genomic_DNA"/>
</dbReference>
<evidence type="ECO:0000256" key="1">
    <source>
        <dbReference type="ARBA" id="ARBA00023125"/>
    </source>
</evidence>
<dbReference type="OrthoDB" id="959032at2"/>
<keyword evidence="1" id="KW-0238">DNA-binding</keyword>
<sequence length="116" mass="13744">MSVGFKIKKLREQKDLSQYSLAITLNISQSELSKIENGQTKKIDFLLMYKVCSYFDTSLEFFIEKEHQINKKEELRSDYNISASTNFYPEKIIEDIKKLIEDNKQKAKLIEILRKK</sequence>
<dbReference type="InterPro" id="IPR001387">
    <property type="entry name" value="Cro/C1-type_HTH"/>
</dbReference>
<comment type="caution">
    <text evidence="3">The sequence shown here is derived from an EMBL/GenBank/DDBJ whole genome shotgun (WGS) entry which is preliminary data.</text>
</comment>